<dbReference type="OrthoDB" id="1577640at2759"/>
<feature type="signal peptide" evidence="1">
    <location>
        <begin position="1"/>
        <end position="23"/>
    </location>
</feature>
<dbReference type="Proteomes" id="UP000605986">
    <property type="component" value="Unassembled WGS sequence"/>
</dbReference>
<keyword evidence="1" id="KW-0732">Signal</keyword>
<keyword evidence="3" id="KW-1185">Reference proteome</keyword>
<name>A0A8H4KGJ0_9HYPO</name>
<organism evidence="2 3">
    <name type="scientific">Fusarium austroafricanum</name>
    <dbReference type="NCBI Taxonomy" id="2364996"/>
    <lineage>
        <taxon>Eukaryota</taxon>
        <taxon>Fungi</taxon>
        <taxon>Dikarya</taxon>
        <taxon>Ascomycota</taxon>
        <taxon>Pezizomycotina</taxon>
        <taxon>Sordariomycetes</taxon>
        <taxon>Hypocreomycetidae</taxon>
        <taxon>Hypocreales</taxon>
        <taxon>Nectriaceae</taxon>
        <taxon>Fusarium</taxon>
        <taxon>Fusarium concolor species complex</taxon>
    </lineage>
</organism>
<evidence type="ECO:0000313" key="3">
    <source>
        <dbReference type="Proteomes" id="UP000605986"/>
    </source>
</evidence>
<dbReference type="SUPFAM" id="SSF48403">
    <property type="entry name" value="Ankyrin repeat"/>
    <property type="match status" value="1"/>
</dbReference>
<dbReference type="InterPro" id="IPR036770">
    <property type="entry name" value="Ankyrin_rpt-contain_sf"/>
</dbReference>
<gene>
    <name evidence="2" type="ORF">F53441_7345</name>
</gene>
<dbReference type="EMBL" id="JAADJG010000289">
    <property type="protein sequence ID" value="KAF4449366.1"/>
    <property type="molecule type" value="Genomic_DNA"/>
</dbReference>
<dbReference type="Gene3D" id="1.25.40.20">
    <property type="entry name" value="Ankyrin repeat-containing domain"/>
    <property type="match status" value="1"/>
</dbReference>
<dbReference type="AlphaFoldDB" id="A0A8H4KGJ0"/>
<protein>
    <submittedName>
        <fullName evidence="2">Ankyrin repeat-containing domain protein</fullName>
    </submittedName>
</protein>
<feature type="chain" id="PRO_5034800892" evidence="1">
    <location>
        <begin position="24"/>
        <end position="970"/>
    </location>
</feature>
<proteinExistence type="predicted"/>
<evidence type="ECO:0000256" key="1">
    <source>
        <dbReference type="SAM" id="SignalP"/>
    </source>
</evidence>
<reference evidence="2" key="1">
    <citation type="submission" date="2020-01" db="EMBL/GenBank/DDBJ databases">
        <title>Identification and distribution of gene clusters putatively required for synthesis of sphingolipid metabolism inhibitors in phylogenetically diverse species of the filamentous fungus Fusarium.</title>
        <authorList>
            <person name="Kim H.-S."/>
            <person name="Busman M."/>
            <person name="Brown D.W."/>
            <person name="Divon H."/>
            <person name="Uhlig S."/>
            <person name="Proctor R.H."/>
        </authorList>
    </citation>
    <scope>NUCLEOTIDE SEQUENCE</scope>
    <source>
        <strain evidence="2">NRRL 53441</strain>
    </source>
</reference>
<sequence length="970" mass="107934">MADPLSIAGLALAIVSLGGQVTGSITQYFDALDSRDQDIAFAKQQNDTLRNTLQVIETSIARLQRDHTTVTAALHESLDSCTMELQALESIVAKLIACDQPTTSRINKMRNQGKRLLYPFNRPKLEQIATKLQATNITLQLALQTLGLSVLQFGTEKIATLEANSCTISTGLSNVQSEVSSMRTPLQDMHSTLSQFGTHFETRFDNLENLFKQISIQSSVINETALRTTPSLIGNRLLRKPALLQEMCDAAEDRPWPSSIVTGPMSHYDATKVTRAVYKHAGGRFACLCRHRRQLQRKSAVWGSLSFSLETTTEQHLPGCPAAQVVTAGDQTWKASLTYVGLRRLIKQAIQISFTICYVADCQIQVYFGSSDIDRVWSQAEPGPLLDLLDYLLINKAPANDYDTFGDITDPLPAAFAELILRSNSEDNVACQEIITNGSGVILYFLSSSSKIAEAYGCGPLGLAALSNNFEEVERLVRKHPITLGERNLFGQTLLHLAADKPLCLRILVETADERLLNQRDAVYGSGSGMCRRCKCAECAIILLKADCTLPVPEDLQDVLDGASKRYNLPITEVRRLGLDSENVLDSRALEVTKVLHDSGIPIPAALDVAEHKFLPVYRAIHYTSDAELFFRVGFRDTDSWCNTVLAELESYPSLEKSLQYLHWLSQHGGISYQFSLASDKDIYTANLIFWKIGHTLKYYQPEKCWRYDQPYYSTNGKSPLPPLLGDHIAWIHELYTELLSTDLADTCRCRCSPGGCTPLTSFLKGITEYLAYVFKPGHSPEHSVIEDENLLLQLIAGFIPYIDNFSCYFKIKDHIAALQYLTYTALGIQHSCCGNGSDSYMAEWGSSLSEDNSSDVDNGLKDEQAYQLSLLEGLLPEFEGQIIEIVQDPNQGVADLITFWQQTWVGRMSEVLGSLEGSDLTVDERRSAEEIGVVWGPVRPEPPKIIGNPYERSTLDYWIYEINKIEAEG</sequence>
<evidence type="ECO:0000313" key="2">
    <source>
        <dbReference type="EMBL" id="KAF4449366.1"/>
    </source>
</evidence>
<accession>A0A8H4KGJ0</accession>
<comment type="caution">
    <text evidence="2">The sequence shown here is derived from an EMBL/GenBank/DDBJ whole genome shotgun (WGS) entry which is preliminary data.</text>
</comment>